<feature type="region of interest" description="Disordered" evidence="1">
    <location>
        <begin position="405"/>
        <end position="491"/>
    </location>
</feature>
<name>A0A6A6XCH6_9PLEO</name>
<organism evidence="2 3">
    <name type="scientific">Melanomma pulvis-pyrius CBS 109.77</name>
    <dbReference type="NCBI Taxonomy" id="1314802"/>
    <lineage>
        <taxon>Eukaryota</taxon>
        <taxon>Fungi</taxon>
        <taxon>Dikarya</taxon>
        <taxon>Ascomycota</taxon>
        <taxon>Pezizomycotina</taxon>
        <taxon>Dothideomycetes</taxon>
        <taxon>Pleosporomycetidae</taxon>
        <taxon>Pleosporales</taxon>
        <taxon>Melanommataceae</taxon>
        <taxon>Melanomma</taxon>
    </lineage>
</organism>
<feature type="compositionally biased region" description="Low complexity" evidence="1">
    <location>
        <begin position="14"/>
        <end position="35"/>
    </location>
</feature>
<feature type="region of interest" description="Disordered" evidence="1">
    <location>
        <begin position="51"/>
        <end position="120"/>
    </location>
</feature>
<evidence type="ECO:0000313" key="3">
    <source>
        <dbReference type="Proteomes" id="UP000799757"/>
    </source>
</evidence>
<dbReference type="EMBL" id="MU001911">
    <property type="protein sequence ID" value="KAF2793864.1"/>
    <property type="molecule type" value="Genomic_DNA"/>
</dbReference>
<reference evidence="2" key="1">
    <citation type="journal article" date="2020" name="Stud. Mycol.">
        <title>101 Dothideomycetes genomes: a test case for predicting lifestyles and emergence of pathogens.</title>
        <authorList>
            <person name="Haridas S."/>
            <person name="Albert R."/>
            <person name="Binder M."/>
            <person name="Bloem J."/>
            <person name="Labutti K."/>
            <person name="Salamov A."/>
            <person name="Andreopoulos B."/>
            <person name="Baker S."/>
            <person name="Barry K."/>
            <person name="Bills G."/>
            <person name="Bluhm B."/>
            <person name="Cannon C."/>
            <person name="Castanera R."/>
            <person name="Culley D."/>
            <person name="Daum C."/>
            <person name="Ezra D."/>
            <person name="Gonzalez J."/>
            <person name="Henrissat B."/>
            <person name="Kuo A."/>
            <person name="Liang C."/>
            <person name="Lipzen A."/>
            <person name="Lutzoni F."/>
            <person name="Magnuson J."/>
            <person name="Mondo S."/>
            <person name="Nolan M."/>
            <person name="Ohm R."/>
            <person name="Pangilinan J."/>
            <person name="Park H.-J."/>
            <person name="Ramirez L."/>
            <person name="Alfaro M."/>
            <person name="Sun H."/>
            <person name="Tritt A."/>
            <person name="Yoshinaga Y."/>
            <person name="Zwiers L.-H."/>
            <person name="Turgeon B."/>
            <person name="Goodwin S."/>
            <person name="Spatafora J."/>
            <person name="Crous P."/>
            <person name="Grigoriev I."/>
        </authorList>
    </citation>
    <scope>NUCLEOTIDE SEQUENCE</scope>
    <source>
        <strain evidence="2">CBS 109.77</strain>
    </source>
</reference>
<gene>
    <name evidence="2" type="ORF">K505DRAFT_325151</name>
</gene>
<feature type="region of interest" description="Disordered" evidence="1">
    <location>
        <begin position="597"/>
        <end position="646"/>
    </location>
</feature>
<proteinExistence type="predicted"/>
<protein>
    <submittedName>
        <fullName evidence="2">Uncharacterized protein</fullName>
    </submittedName>
</protein>
<evidence type="ECO:0000313" key="2">
    <source>
        <dbReference type="EMBL" id="KAF2793864.1"/>
    </source>
</evidence>
<feature type="region of interest" description="Disordered" evidence="1">
    <location>
        <begin position="317"/>
        <end position="336"/>
    </location>
</feature>
<evidence type="ECO:0000256" key="1">
    <source>
        <dbReference type="SAM" id="MobiDB-lite"/>
    </source>
</evidence>
<sequence>MLLDMLTTTAAAKHGGPAHSSPSPHHSSSPAGHGSFFAQMPLTVLSSVLRKQPADAPDPPASTLMTPDREPPPTAPTSPTVSRPASSSTIASDEKPKKRAPRPKTTYNLAQPPSTSRPKLHIRPKVLLQLHQVVPSRRPKPVYEVIPFSLLAPRSTRRLARTFYSKSRDKLCPNDLLIVKAEEYGARDDDGKSDDERWGARDVVGIICPAKEDKSVKTEVLMNDGACWEVTNLPNGGYEFGCTDEHGLSLKSRWVPKAAHARRASAMSSSASQASPVLEDKKFNFSTISASSRRHPVIATMTRTNIDVLDSYAMPSATSPPTPGYPPSGLATPLATPSSISNPTSFLDLANERLAVKTDDTLRRFIVLSGIWVAFSEGWSPYSSWAKPFGPSPLCTSTTFRPAAPSRSMSFVDSPRSTSPASTIDENRRTLPRIFRTGTQKLHRNASSNTISSPVSTQTSPTASPRIKTRSGRSNSTGNADFNPKTGSTRKRFGLALEDQALPETEEERQSKRSIELLRIKELVLPDSPSDAPAPNLAPIKILEPPAELCPPSPASMDPRALKTQSAYNPVTTAGLWDSGVVDRPGLKTRPTSLVVVNEKKEKAKRKQEKSKSKEKSKYLEVEREGPRRSERFKQRVMGIFRKEKH</sequence>
<dbReference type="OrthoDB" id="5404323at2759"/>
<accession>A0A6A6XCH6</accession>
<feature type="compositionally biased region" description="Basic and acidic residues" evidence="1">
    <location>
        <begin position="610"/>
        <end position="634"/>
    </location>
</feature>
<dbReference type="Proteomes" id="UP000799757">
    <property type="component" value="Unassembled WGS sequence"/>
</dbReference>
<feature type="compositionally biased region" description="Low complexity" evidence="1">
    <location>
        <begin position="77"/>
        <end position="89"/>
    </location>
</feature>
<feature type="compositionally biased region" description="Polar residues" evidence="1">
    <location>
        <begin position="437"/>
        <end position="463"/>
    </location>
</feature>
<feature type="compositionally biased region" description="Polar residues" evidence="1">
    <location>
        <begin position="1"/>
        <end position="10"/>
    </location>
</feature>
<feature type="compositionally biased region" description="Polar residues" evidence="1">
    <location>
        <begin position="407"/>
        <end position="424"/>
    </location>
</feature>
<keyword evidence="3" id="KW-1185">Reference proteome</keyword>
<feature type="compositionally biased region" description="Polar residues" evidence="1">
    <location>
        <begin position="105"/>
        <end position="117"/>
    </location>
</feature>
<dbReference type="AlphaFoldDB" id="A0A6A6XCH6"/>
<feature type="region of interest" description="Disordered" evidence="1">
    <location>
        <begin position="1"/>
        <end position="38"/>
    </location>
</feature>